<evidence type="ECO:0000259" key="5">
    <source>
        <dbReference type="Pfam" id="PF00496"/>
    </source>
</evidence>
<evidence type="ECO:0000256" key="2">
    <source>
        <dbReference type="ARBA" id="ARBA00005695"/>
    </source>
</evidence>
<dbReference type="CDD" id="cd08504">
    <property type="entry name" value="PBP2_OppA"/>
    <property type="match status" value="1"/>
</dbReference>
<dbReference type="InterPro" id="IPR039424">
    <property type="entry name" value="SBP_5"/>
</dbReference>
<dbReference type="GO" id="GO:0030313">
    <property type="term" value="C:cell envelope"/>
    <property type="evidence" value="ECO:0007669"/>
    <property type="project" value="UniProtKB-SubCell"/>
</dbReference>
<protein>
    <submittedName>
        <fullName evidence="6">Periplasmic murein peptide-binding protein</fullName>
    </submittedName>
</protein>
<dbReference type="SUPFAM" id="SSF53850">
    <property type="entry name" value="Periplasmic binding protein-like II"/>
    <property type="match status" value="1"/>
</dbReference>
<proteinExistence type="inferred from homology"/>
<dbReference type="PANTHER" id="PTHR30290:SF10">
    <property type="entry name" value="PERIPLASMIC OLIGOPEPTIDE-BINDING PROTEIN-RELATED"/>
    <property type="match status" value="1"/>
</dbReference>
<dbReference type="Gene3D" id="3.10.105.10">
    <property type="entry name" value="Dipeptide-binding Protein, Domain 3"/>
    <property type="match status" value="1"/>
</dbReference>
<dbReference type="GO" id="GO:0042597">
    <property type="term" value="C:periplasmic space"/>
    <property type="evidence" value="ECO:0007669"/>
    <property type="project" value="UniProtKB-ARBA"/>
</dbReference>
<feature type="domain" description="Solute-binding protein family 5" evidence="5">
    <location>
        <begin position="89"/>
        <end position="456"/>
    </location>
</feature>
<comment type="similarity">
    <text evidence="2">Belongs to the bacterial solute-binding protein 5 family.</text>
</comment>
<dbReference type="PANTHER" id="PTHR30290">
    <property type="entry name" value="PERIPLASMIC BINDING COMPONENT OF ABC TRANSPORTER"/>
    <property type="match status" value="1"/>
</dbReference>
<dbReference type="Pfam" id="PF00496">
    <property type="entry name" value="SBP_bac_5"/>
    <property type="match status" value="1"/>
</dbReference>
<dbReference type="GO" id="GO:0015833">
    <property type="term" value="P:peptide transport"/>
    <property type="evidence" value="ECO:0007669"/>
    <property type="project" value="TreeGrafter"/>
</dbReference>
<keyword evidence="3" id="KW-0813">Transport</keyword>
<dbReference type="EMBL" id="MLJW01000002">
    <property type="protein sequence ID" value="OIR18671.1"/>
    <property type="molecule type" value="Genomic_DNA"/>
</dbReference>
<evidence type="ECO:0000313" key="6">
    <source>
        <dbReference type="EMBL" id="OIR18671.1"/>
    </source>
</evidence>
<evidence type="ECO:0000256" key="1">
    <source>
        <dbReference type="ARBA" id="ARBA00004196"/>
    </source>
</evidence>
<dbReference type="PIRSF" id="PIRSF002741">
    <property type="entry name" value="MppA"/>
    <property type="match status" value="1"/>
</dbReference>
<dbReference type="Gene3D" id="3.90.76.10">
    <property type="entry name" value="Dipeptide-binding Protein, Domain 1"/>
    <property type="match status" value="1"/>
</dbReference>
<evidence type="ECO:0000256" key="4">
    <source>
        <dbReference type="ARBA" id="ARBA00022729"/>
    </source>
</evidence>
<dbReference type="AlphaFoldDB" id="A0A1J5TCN3"/>
<dbReference type="InterPro" id="IPR000914">
    <property type="entry name" value="SBP_5_dom"/>
</dbReference>
<organism evidence="6">
    <name type="scientific">mine drainage metagenome</name>
    <dbReference type="NCBI Taxonomy" id="410659"/>
    <lineage>
        <taxon>unclassified sequences</taxon>
        <taxon>metagenomes</taxon>
        <taxon>ecological metagenomes</taxon>
    </lineage>
</organism>
<sequence>MSGSNADPRAGNLVRALVGAVALLLAAACSREAAPTVSPRRGNPAALRVSQRNEPADLDPALASMPDEFFIDRALCEGLVAPSPDGRGVVPAAATSWDIAPDGLRYTFHLRPGARWSNGDPVTADQFVASYKRILEPATPAPKAALFYPILNARAYKTGALVDFSRVGLRAADPLTLVVTLGAPCPDFLLYAASGPWLPVDPRVVAAEGRDWTRPGRFVGNGPFTLVEWTPHQRIVVRRRRDYWDAAAIRVPTIEFVAMDDGDSEERSFRAGQLDVTMAVPPSLIAAYSQEKPAMLRIAPLIETRYLAFNCARAPLNDARVRRALSLALDRRQLVGRVLLGHQIPTRAFLPPPLSRAPGPTPSQDVARARRELAAAGYPGGRGFPVLELSSWTNRSLLEAIQEQWRRVLGIGVEITVRDAKEHVAALRDGRYDIGFITLIPDVADPVAALSDLLPGAPGNYAHWTDAAFATDVHRASAATTARMRDESVADAERRLVEKCPVAPLYVNTHVTLVRPEVAGWREDGLWNRFYKGVWLR</sequence>
<dbReference type="GO" id="GO:0043190">
    <property type="term" value="C:ATP-binding cassette (ABC) transporter complex"/>
    <property type="evidence" value="ECO:0007669"/>
    <property type="project" value="InterPro"/>
</dbReference>
<comment type="subcellular location">
    <subcellularLocation>
        <location evidence="1">Cell envelope</location>
    </subcellularLocation>
</comment>
<dbReference type="InterPro" id="IPR030678">
    <property type="entry name" value="Peptide/Ni-bd"/>
</dbReference>
<comment type="caution">
    <text evidence="6">The sequence shown here is derived from an EMBL/GenBank/DDBJ whole genome shotgun (WGS) entry which is preliminary data.</text>
</comment>
<dbReference type="Gene3D" id="3.40.190.10">
    <property type="entry name" value="Periplasmic binding protein-like II"/>
    <property type="match status" value="1"/>
</dbReference>
<accession>A0A1J5TCN3</accession>
<name>A0A1J5TCN3_9ZZZZ</name>
<dbReference type="GO" id="GO:1904680">
    <property type="term" value="F:peptide transmembrane transporter activity"/>
    <property type="evidence" value="ECO:0007669"/>
    <property type="project" value="TreeGrafter"/>
</dbReference>
<keyword evidence="4" id="KW-0732">Signal</keyword>
<reference evidence="6" key="1">
    <citation type="submission" date="2016-10" db="EMBL/GenBank/DDBJ databases">
        <title>Sequence of Gallionella enrichment culture.</title>
        <authorList>
            <person name="Poehlein A."/>
            <person name="Muehling M."/>
            <person name="Daniel R."/>
        </authorList>
    </citation>
    <scope>NUCLEOTIDE SEQUENCE</scope>
</reference>
<evidence type="ECO:0000256" key="3">
    <source>
        <dbReference type="ARBA" id="ARBA00022448"/>
    </source>
</evidence>
<gene>
    <name evidence="6" type="primary">mppA_1</name>
    <name evidence="6" type="ORF">GALL_10100</name>
</gene>